<accession>A0ACA9SCI0</accession>
<proteinExistence type="predicted"/>
<evidence type="ECO:0000313" key="2">
    <source>
        <dbReference type="Proteomes" id="UP000789920"/>
    </source>
</evidence>
<gene>
    <name evidence="1" type="ORF">RPERSI_LOCUS29575</name>
</gene>
<evidence type="ECO:0000313" key="1">
    <source>
        <dbReference type="EMBL" id="CAG8835502.1"/>
    </source>
</evidence>
<dbReference type="Proteomes" id="UP000789920">
    <property type="component" value="Unassembled WGS sequence"/>
</dbReference>
<comment type="caution">
    <text evidence="1">The sequence shown here is derived from an EMBL/GenBank/DDBJ whole genome shotgun (WGS) entry which is preliminary data.</text>
</comment>
<protein>
    <submittedName>
        <fullName evidence="1">33897_t:CDS:1</fullName>
    </submittedName>
</protein>
<feature type="non-terminal residue" evidence="1">
    <location>
        <position position="115"/>
    </location>
</feature>
<dbReference type="EMBL" id="CAJVQC010112065">
    <property type="protein sequence ID" value="CAG8835502.1"/>
    <property type="molecule type" value="Genomic_DNA"/>
</dbReference>
<sequence>RFGRIEAIISSLQPSDSDHPNKQIGDALKISRLLRHNKLGVYYSQDRSNMLLELQRQLKNHFVVGFVPFGGHFDDAMHPLLQELYQLEKSVVMNMNGESVWVITSIGLVIADLPQ</sequence>
<name>A0ACA9SCI0_9GLOM</name>
<keyword evidence="2" id="KW-1185">Reference proteome</keyword>
<feature type="non-terminal residue" evidence="1">
    <location>
        <position position="1"/>
    </location>
</feature>
<reference evidence="1" key="1">
    <citation type="submission" date="2021-06" db="EMBL/GenBank/DDBJ databases">
        <authorList>
            <person name="Kallberg Y."/>
            <person name="Tangrot J."/>
            <person name="Rosling A."/>
        </authorList>
    </citation>
    <scope>NUCLEOTIDE SEQUENCE</scope>
    <source>
        <strain evidence="1">MA461A</strain>
    </source>
</reference>
<organism evidence="1 2">
    <name type="scientific">Racocetra persica</name>
    <dbReference type="NCBI Taxonomy" id="160502"/>
    <lineage>
        <taxon>Eukaryota</taxon>
        <taxon>Fungi</taxon>
        <taxon>Fungi incertae sedis</taxon>
        <taxon>Mucoromycota</taxon>
        <taxon>Glomeromycotina</taxon>
        <taxon>Glomeromycetes</taxon>
        <taxon>Diversisporales</taxon>
        <taxon>Gigasporaceae</taxon>
        <taxon>Racocetra</taxon>
    </lineage>
</organism>